<comment type="caution">
    <text evidence="1">The sequence shown here is derived from an EMBL/GenBank/DDBJ whole genome shotgun (WGS) entry which is preliminary data.</text>
</comment>
<dbReference type="Proteomes" id="UP000808914">
    <property type="component" value="Unassembled WGS sequence"/>
</dbReference>
<reference evidence="1 2" key="1">
    <citation type="submission" date="2021-01" db="EMBL/GenBank/DDBJ databases">
        <title>Genomic Encyclopedia of Type Strains, Phase IV (KMG-IV): sequencing the most valuable type-strain genomes for metagenomic binning, comparative biology and taxonomic classification.</title>
        <authorList>
            <person name="Goeker M."/>
        </authorList>
    </citation>
    <scope>NUCLEOTIDE SEQUENCE [LARGE SCALE GENOMIC DNA]</scope>
    <source>
        <strain evidence="1 2">DSM 28236</strain>
    </source>
</reference>
<gene>
    <name evidence="1" type="ORF">JOD45_000356</name>
</gene>
<accession>A0ABS2PVX6</accession>
<dbReference type="RefSeq" id="WP_205002117.1">
    <property type="nucleotide sequence ID" value="NZ_JAFBER010000001.1"/>
</dbReference>
<name>A0ABS2PVX6_9BACL</name>
<dbReference type="EMBL" id="JAFBER010000001">
    <property type="protein sequence ID" value="MBM7644165.1"/>
    <property type="molecule type" value="Genomic_DNA"/>
</dbReference>
<keyword evidence="2" id="KW-1185">Reference proteome</keyword>
<sequence>MEIYFSPELIKQEAQILNIIDQDSKPVGYMSFLFDDKKLYIHGHLEEKGVSEDFKDLVKPYIKGLINLKPDCEVYSYLSIGGEKLELESSDNQKQ</sequence>
<organism evidence="1 2">
    <name type="scientific">Scopulibacillus daqui</name>
    <dbReference type="NCBI Taxonomy" id="1469162"/>
    <lineage>
        <taxon>Bacteria</taxon>
        <taxon>Bacillati</taxon>
        <taxon>Bacillota</taxon>
        <taxon>Bacilli</taxon>
        <taxon>Bacillales</taxon>
        <taxon>Sporolactobacillaceae</taxon>
        <taxon>Scopulibacillus</taxon>
    </lineage>
</organism>
<evidence type="ECO:0000313" key="1">
    <source>
        <dbReference type="EMBL" id="MBM7644165.1"/>
    </source>
</evidence>
<protein>
    <submittedName>
        <fullName evidence="1">Uncharacterized protein</fullName>
    </submittedName>
</protein>
<evidence type="ECO:0000313" key="2">
    <source>
        <dbReference type="Proteomes" id="UP000808914"/>
    </source>
</evidence>
<proteinExistence type="predicted"/>